<dbReference type="PANTHER" id="PTHR30055">
    <property type="entry name" value="HTH-TYPE TRANSCRIPTIONAL REGULATOR RUTR"/>
    <property type="match status" value="1"/>
</dbReference>
<organism evidence="7 8">
    <name type="scientific">Sulfobacillus benefaciens</name>
    <dbReference type="NCBI Taxonomy" id="453960"/>
    <lineage>
        <taxon>Bacteria</taxon>
        <taxon>Bacillati</taxon>
        <taxon>Bacillota</taxon>
        <taxon>Clostridia</taxon>
        <taxon>Eubacteriales</taxon>
        <taxon>Clostridiales Family XVII. Incertae Sedis</taxon>
        <taxon>Sulfobacillus</taxon>
    </lineage>
</organism>
<proteinExistence type="predicted"/>
<dbReference type="InterPro" id="IPR041490">
    <property type="entry name" value="KstR2_TetR_C"/>
</dbReference>
<feature type="domain" description="HTH tetR-type" evidence="6">
    <location>
        <begin position="5"/>
        <end position="65"/>
    </location>
</feature>
<dbReference type="GO" id="GO:0000976">
    <property type="term" value="F:transcription cis-regulatory region binding"/>
    <property type="evidence" value="ECO:0007669"/>
    <property type="project" value="TreeGrafter"/>
</dbReference>
<dbReference type="Gene3D" id="1.10.10.60">
    <property type="entry name" value="Homeodomain-like"/>
    <property type="match status" value="1"/>
</dbReference>
<dbReference type="InterPro" id="IPR050109">
    <property type="entry name" value="HTH-type_TetR-like_transc_reg"/>
</dbReference>
<evidence type="ECO:0000313" key="7">
    <source>
        <dbReference type="EMBL" id="PSR29117.1"/>
    </source>
</evidence>
<evidence type="ECO:0000256" key="5">
    <source>
        <dbReference type="PROSITE-ProRule" id="PRU00335"/>
    </source>
</evidence>
<keyword evidence="4" id="KW-0804">Transcription</keyword>
<dbReference type="PANTHER" id="PTHR30055:SF175">
    <property type="entry name" value="HTH-TYPE TRANSCRIPTIONAL REPRESSOR KSTR2"/>
    <property type="match status" value="1"/>
</dbReference>
<evidence type="ECO:0000313" key="8">
    <source>
        <dbReference type="Proteomes" id="UP000242699"/>
    </source>
</evidence>
<dbReference type="InterPro" id="IPR009057">
    <property type="entry name" value="Homeodomain-like_sf"/>
</dbReference>
<dbReference type="GO" id="GO:0003700">
    <property type="term" value="F:DNA-binding transcription factor activity"/>
    <property type="evidence" value="ECO:0007669"/>
    <property type="project" value="TreeGrafter"/>
</dbReference>
<evidence type="ECO:0000256" key="2">
    <source>
        <dbReference type="ARBA" id="ARBA00023015"/>
    </source>
</evidence>
<dbReference type="SUPFAM" id="SSF46689">
    <property type="entry name" value="Homeodomain-like"/>
    <property type="match status" value="1"/>
</dbReference>
<keyword evidence="2" id="KW-0805">Transcription regulation</keyword>
<dbReference type="PRINTS" id="PR00455">
    <property type="entry name" value="HTHTETR"/>
</dbReference>
<keyword evidence="3 5" id="KW-0238">DNA-binding</keyword>
<dbReference type="Proteomes" id="UP000242699">
    <property type="component" value="Unassembled WGS sequence"/>
</dbReference>
<evidence type="ECO:0000259" key="6">
    <source>
        <dbReference type="PROSITE" id="PS50977"/>
    </source>
</evidence>
<dbReference type="Gene3D" id="1.10.357.10">
    <property type="entry name" value="Tetracycline Repressor, domain 2"/>
    <property type="match status" value="1"/>
</dbReference>
<dbReference type="InterPro" id="IPR036271">
    <property type="entry name" value="Tet_transcr_reg_TetR-rel_C_sf"/>
</dbReference>
<keyword evidence="1" id="KW-0678">Repressor</keyword>
<accession>A0A2T2X3Q9</accession>
<evidence type="ECO:0000256" key="1">
    <source>
        <dbReference type="ARBA" id="ARBA00022491"/>
    </source>
</evidence>
<protein>
    <recommendedName>
        <fullName evidence="6">HTH tetR-type domain-containing protein</fullName>
    </recommendedName>
</protein>
<dbReference type="PROSITE" id="PS50977">
    <property type="entry name" value="HTH_TETR_2"/>
    <property type="match status" value="1"/>
</dbReference>
<dbReference type="Pfam" id="PF00440">
    <property type="entry name" value="TetR_N"/>
    <property type="match status" value="1"/>
</dbReference>
<evidence type="ECO:0000256" key="4">
    <source>
        <dbReference type="ARBA" id="ARBA00023163"/>
    </source>
</evidence>
<gene>
    <name evidence="7" type="ORF">C7B43_08910</name>
</gene>
<comment type="caution">
    <text evidence="7">The sequence shown here is derived from an EMBL/GenBank/DDBJ whole genome shotgun (WGS) entry which is preliminary data.</text>
</comment>
<evidence type="ECO:0000256" key="3">
    <source>
        <dbReference type="ARBA" id="ARBA00023125"/>
    </source>
</evidence>
<dbReference type="EMBL" id="PXYT01000017">
    <property type="protein sequence ID" value="PSR29117.1"/>
    <property type="molecule type" value="Genomic_DNA"/>
</dbReference>
<name>A0A2T2X3Q9_9FIRM</name>
<reference evidence="7 8" key="1">
    <citation type="journal article" date="2014" name="BMC Genomics">
        <title>Comparison of environmental and isolate Sulfobacillus genomes reveals diverse carbon, sulfur, nitrogen, and hydrogen metabolisms.</title>
        <authorList>
            <person name="Justice N.B."/>
            <person name="Norman A."/>
            <person name="Brown C.T."/>
            <person name="Singh A."/>
            <person name="Thomas B.C."/>
            <person name="Banfield J.F."/>
        </authorList>
    </citation>
    <scope>NUCLEOTIDE SEQUENCE [LARGE SCALE GENOMIC DNA]</scope>
    <source>
        <strain evidence="7">AMDSBA1</strain>
    </source>
</reference>
<feature type="DNA-binding region" description="H-T-H motif" evidence="5">
    <location>
        <begin position="28"/>
        <end position="47"/>
    </location>
</feature>
<dbReference type="AlphaFoldDB" id="A0A2T2X3Q9"/>
<dbReference type="InterPro" id="IPR001647">
    <property type="entry name" value="HTH_TetR"/>
</dbReference>
<dbReference type="Pfam" id="PF17932">
    <property type="entry name" value="TetR_C_24"/>
    <property type="match status" value="1"/>
</dbReference>
<dbReference type="SUPFAM" id="SSF48498">
    <property type="entry name" value="Tetracyclin repressor-like, C-terminal domain"/>
    <property type="match status" value="1"/>
</dbReference>
<sequence>MTGYEQRREQVLDGCAHVFAEKGYDSASIRDIAKAVKMSSGGLYHYCINKQDLLFQVCERAFRSLTARLDEALSSVHEPKERLYTVFATHLAYFLERPHELITLTENLSSLEPPGSGKIRTLQRRYYEVVSGVLKSFPEITEESLRVATMTLFGSINWVHTWYRRDVDGDAENLARVMTDLFLHGLAPSYQYVPPSEQETGPN</sequence>